<accession>A0A543EF51</accession>
<dbReference type="EMBL" id="VFPE01000006">
    <property type="protein sequence ID" value="TQM20210.1"/>
    <property type="molecule type" value="Genomic_DNA"/>
</dbReference>
<dbReference type="AlphaFoldDB" id="A0A543EF51"/>
<sequence length="311" mass="31005">MAQVKVDRSLLEGMTKRERQAFVRELARQERERQARQRRQRRIAAWSAAGGVVVLAIAGGITAGVVSASNAAAAEAAKEAEAAADAARGPVNMLTDGLLLKAAGDGSTVTPVSTGALEGGATPTTSASEVTTTGVLDVQLYVDPTSADAAGFWAANGAAIQSALTAGDLTLELHPIAQTGSADALAAVDAFGCFAALQPDAALAAWNAMLQVTIDGAAAGTTLTEGDLTGVMTTAGATDDVVDCVGDDTYAQWADAASTRATTSIPYATEATAATSGVTVVAAGSVYTGSLEDAAALSSFFTDALSGATTG</sequence>
<keyword evidence="1" id="KW-0812">Transmembrane</keyword>
<dbReference type="Proteomes" id="UP000320235">
    <property type="component" value="Unassembled WGS sequence"/>
</dbReference>
<evidence type="ECO:0000313" key="3">
    <source>
        <dbReference type="Proteomes" id="UP000320235"/>
    </source>
</evidence>
<comment type="caution">
    <text evidence="2">The sequence shown here is derived from an EMBL/GenBank/DDBJ whole genome shotgun (WGS) entry which is preliminary data.</text>
</comment>
<dbReference type="Gene3D" id="3.40.30.10">
    <property type="entry name" value="Glutaredoxin"/>
    <property type="match status" value="1"/>
</dbReference>
<organism evidence="2 3">
    <name type="scientific">Microbacterium kyungheense</name>
    <dbReference type="NCBI Taxonomy" id="1263636"/>
    <lineage>
        <taxon>Bacteria</taxon>
        <taxon>Bacillati</taxon>
        <taxon>Actinomycetota</taxon>
        <taxon>Actinomycetes</taxon>
        <taxon>Micrococcales</taxon>
        <taxon>Microbacteriaceae</taxon>
        <taxon>Microbacterium</taxon>
    </lineage>
</organism>
<evidence type="ECO:0000256" key="1">
    <source>
        <dbReference type="SAM" id="Phobius"/>
    </source>
</evidence>
<evidence type="ECO:0000313" key="2">
    <source>
        <dbReference type="EMBL" id="TQM20210.1"/>
    </source>
</evidence>
<feature type="transmembrane region" description="Helical" evidence="1">
    <location>
        <begin position="43"/>
        <end position="66"/>
    </location>
</feature>
<keyword evidence="1" id="KW-0472">Membrane</keyword>
<dbReference type="RefSeq" id="WP_141896206.1">
    <property type="nucleotide sequence ID" value="NZ_BAABLH010000006.1"/>
</dbReference>
<name>A0A543EF51_9MICO</name>
<keyword evidence="3" id="KW-1185">Reference proteome</keyword>
<dbReference type="OrthoDB" id="117402at2"/>
<reference evidence="2 3" key="1">
    <citation type="submission" date="2019-06" db="EMBL/GenBank/DDBJ databases">
        <title>Sequencing the genomes of 1000 actinobacteria strains.</title>
        <authorList>
            <person name="Klenk H.-P."/>
        </authorList>
    </citation>
    <scope>NUCLEOTIDE SEQUENCE [LARGE SCALE GENOMIC DNA]</scope>
    <source>
        <strain evidence="2 3">DSM 105492</strain>
    </source>
</reference>
<protein>
    <recommendedName>
        <fullName evidence="4">Thioredoxin-like protein</fullName>
    </recommendedName>
</protein>
<keyword evidence="1" id="KW-1133">Transmembrane helix</keyword>
<evidence type="ECO:0008006" key="4">
    <source>
        <dbReference type="Google" id="ProtNLM"/>
    </source>
</evidence>
<proteinExistence type="predicted"/>
<gene>
    <name evidence="2" type="ORF">FB391_3346</name>
</gene>